<proteinExistence type="inferred from homology"/>
<dbReference type="GO" id="GO:0042351">
    <property type="term" value="P:'de novo' GDP-L-fucose biosynthetic process"/>
    <property type="evidence" value="ECO:0007669"/>
    <property type="project" value="UniProtKB-UniRule"/>
</dbReference>
<dbReference type="Pfam" id="PF01370">
    <property type="entry name" value="Epimerase"/>
    <property type="match status" value="1"/>
</dbReference>
<dbReference type="GO" id="GO:0016853">
    <property type="term" value="F:isomerase activity"/>
    <property type="evidence" value="ECO:0007669"/>
    <property type="project" value="UniProtKB-KW"/>
</dbReference>
<feature type="binding site" evidence="9">
    <location>
        <begin position="106"/>
        <end position="109"/>
    </location>
    <ligand>
        <name>NADP(+)</name>
        <dbReference type="ChEBI" id="CHEBI:58349"/>
    </ligand>
</feature>
<feature type="site" description="Important for catalytic activity" evidence="9">
    <location>
        <position position="110"/>
    </location>
</feature>
<comment type="similarity">
    <text evidence="2 9">Belongs to the NAD(P)-dependent epimerase/dehydratase family. Fucose synthase subfamily.</text>
</comment>
<feature type="domain" description="NAD-dependent epimerase/dehydratase" evidence="10">
    <location>
        <begin position="7"/>
        <end position="238"/>
    </location>
</feature>
<feature type="binding site" evidence="9">
    <location>
        <position position="180"/>
    </location>
    <ligand>
        <name>NADP(+)</name>
        <dbReference type="ChEBI" id="CHEBI:58349"/>
    </ligand>
</feature>
<feature type="binding site" evidence="9">
    <location>
        <position position="188"/>
    </location>
    <ligand>
        <name>substrate</name>
    </ligand>
</feature>
<feature type="binding site" evidence="9">
    <location>
        <begin position="11"/>
        <end position="17"/>
    </location>
    <ligand>
        <name>NADP(+)</name>
        <dbReference type="ChEBI" id="CHEBI:58349"/>
    </ligand>
</feature>
<organism evidence="11 12">
    <name type="scientific">Pukyongia salina</name>
    <dbReference type="NCBI Taxonomy" id="2094025"/>
    <lineage>
        <taxon>Bacteria</taxon>
        <taxon>Pseudomonadati</taxon>
        <taxon>Bacteroidota</taxon>
        <taxon>Flavobacteriia</taxon>
        <taxon>Flavobacteriales</taxon>
        <taxon>Flavobacteriaceae</taxon>
        <taxon>Pukyongia</taxon>
    </lineage>
</organism>
<evidence type="ECO:0000256" key="9">
    <source>
        <dbReference type="HAMAP-Rule" id="MF_00956"/>
    </source>
</evidence>
<feature type="binding site" evidence="9">
    <location>
        <position position="203"/>
    </location>
    <ligand>
        <name>substrate</name>
    </ligand>
</feature>
<dbReference type="RefSeq" id="WP_105216670.1">
    <property type="nucleotide sequence ID" value="NZ_CP027062.1"/>
</dbReference>
<accession>A0A2S0HXT9</accession>
<dbReference type="PANTHER" id="PTHR43238:SF1">
    <property type="entry name" value="GDP-L-FUCOSE SYNTHASE"/>
    <property type="match status" value="1"/>
</dbReference>
<feature type="binding site" evidence="9">
    <location>
        <position position="210"/>
    </location>
    <ligand>
        <name>substrate</name>
    </ligand>
</feature>
<evidence type="ECO:0000256" key="4">
    <source>
        <dbReference type="ARBA" id="ARBA00022857"/>
    </source>
</evidence>
<dbReference type="GO" id="GO:0050577">
    <property type="term" value="F:GDP-L-fucose synthase activity"/>
    <property type="evidence" value="ECO:0007669"/>
    <property type="project" value="UniProtKB-UniRule"/>
</dbReference>
<feature type="binding site" evidence="9">
    <location>
        <begin position="164"/>
        <end position="167"/>
    </location>
    <ligand>
        <name>NADP(+)</name>
        <dbReference type="ChEBI" id="CHEBI:58349"/>
    </ligand>
</feature>
<evidence type="ECO:0000256" key="7">
    <source>
        <dbReference type="ARBA" id="ARBA00023268"/>
    </source>
</evidence>
<name>A0A2S0HXT9_9FLAO</name>
<gene>
    <name evidence="9" type="primary">fcl</name>
    <name evidence="11" type="ORF">C5O00_09695</name>
</gene>
<dbReference type="PANTHER" id="PTHR43238">
    <property type="entry name" value="GDP-L-FUCOSE SYNTHASE"/>
    <property type="match status" value="1"/>
</dbReference>
<dbReference type="Gene3D" id="3.90.25.10">
    <property type="entry name" value="UDP-galactose 4-epimerase, domain 1"/>
    <property type="match status" value="1"/>
</dbReference>
<dbReference type="Gene3D" id="3.40.50.720">
    <property type="entry name" value="NAD(P)-binding Rossmann-like Domain"/>
    <property type="match status" value="1"/>
</dbReference>
<dbReference type="Proteomes" id="UP000238442">
    <property type="component" value="Chromosome"/>
</dbReference>
<comment type="catalytic activity">
    <reaction evidence="8 9">
        <text>GDP-beta-L-fucose + NADP(+) = GDP-4-dehydro-alpha-D-rhamnose + NADPH + H(+)</text>
        <dbReference type="Rhea" id="RHEA:18885"/>
        <dbReference type="ChEBI" id="CHEBI:15378"/>
        <dbReference type="ChEBI" id="CHEBI:57273"/>
        <dbReference type="ChEBI" id="CHEBI:57783"/>
        <dbReference type="ChEBI" id="CHEBI:57964"/>
        <dbReference type="ChEBI" id="CHEBI:58349"/>
        <dbReference type="EC" id="1.1.1.271"/>
    </reaction>
</comment>
<keyword evidence="6 9" id="KW-0413">Isomerase</keyword>
<evidence type="ECO:0000256" key="3">
    <source>
        <dbReference type="ARBA" id="ARBA00012371"/>
    </source>
</evidence>
<evidence type="ECO:0000256" key="1">
    <source>
        <dbReference type="ARBA" id="ARBA00004883"/>
    </source>
</evidence>
<dbReference type="InterPro" id="IPR036291">
    <property type="entry name" value="NAD(P)-bd_dom_sf"/>
</dbReference>
<keyword evidence="12" id="KW-1185">Reference proteome</keyword>
<feature type="binding site" evidence="9">
    <location>
        <position position="141"/>
    </location>
    <ligand>
        <name>NADP(+)</name>
        <dbReference type="ChEBI" id="CHEBI:58349"/>
    </ligand>
</feature>
<evidence type="ECO:0000256" key="8">
    <source>
        <dbReference type="ARBA" id="ARBA00051935"/>
    </source>
</evidence>
<comment type="function">
    <text evidence="9">Catalyzes the two-step NADP-dependent conversion of GDP-4-dehydro-6-deoxy-D-mannose to GDP-fucose, involving an epimerase and a reductase reaction.</text>
</comment>
<keyword evidence="5 9" id="KW-0560">Oxidoreductase</keyword>
<dbReference type="HAMAP" id="MF_00956">
    <property type="entry name" value="GDP_fucose_synth"/>
    <property type="match status" value="1"/>
</dbReference>
<evidence type="ECO:0000256" key="5">
    <source>
        <dbReference type="ARBA" id="ARBA00023002"/>
    </source>
</evidence>
<keyword evidence="4 9" id="KW-0521">NADP</keyword>
<evidence type="ECO:0000313" key="11">
    <source>
        <dbReference type="EMBL" id="AVI51430.1"/>
    </source>
</evidence>
<dbReference type="CDD" id="cd05239">
    <property type="entry name" value="GDP_FS_SDR_e"/>
    <property type="match status" value="1"/>
</dbReference>
<evidence type="ECO:0000256" key="6">
    <source>
        <dbReference type="ARBA" id="ARBA00023235"/>
    </source>
</evidence>
<dbReference type="EMBL" id="CP027062">
    <property type="protein sequence ID" value="AVI51430.1"/>
    <property type="molecule type" value="Genomic_DNA"/>
</dbReference>
<feature type="site" description="Important for catalytic activity" evidence="9">
    <location>
        <position position="108"/>
    </location>
</feature>
<dbReference type="UniPathway" id="UPA00128">
    <property type="reaction ID" value="UER00191"/>
</dbReference>
<feature type="binding site" evidence="9">
    <location>
        <position position="270"/>
    </location>
    <ligand>
        <name>substrate</name>
    </ligand>
</feature>
<dbReference type="InterPro" id="IPR028614">
    <property type="entry name" value="GDP_fucose/colitose_synth"/>
</dbReference>
<dbReference type="InterPro" id="IPR001509">
    <property type="entry name" value="Epimerase_deHydtase"/>
</dbReference>
<protein>
    <recommendedName>
        <fullName evidence="3 9">GDP-L-fucose synthase</fullName>
        <ecNumber evidence="3 9">1.1.1.271</ecNumber>
    </recommendedName>
    <alternativeName>
        <fullName evidence="9">GDP-4-keto-6-deoxy-D-mannose-3,5-epimerase-4-reductase</fullName>
    </alternativeName>
</protein>
<dbReference type="KEGG" id="aue:C5O00_09695"/>
<comment type="pathway">
    <text evidence="1 9">Nucleotide-sugar biosynthesis; GDP-L-fucose biosynthesis via de novo pathway; GDP-L-fucose from GDP-alpha-D-mannose: step 2/2.</text>
</comment>
<evidence type="ECO:0000259" key="10">
    <source>
        <dbReference type="Pfam" id="PF01370"/>
    </source>
</evidence>
<dbReference type="GO" id="GO:0070401">
    <property type="term" value="F:NADP+ binding"/>
    <property type="evidence" value="ECO:0007669"/>
    <property type="project" value="UniProtKB-UniRule"/>
</dbReference>
<evidence type="ECO:0000256" key="2">
    <source>
        <dbReference type="ARBA" id="ARBA00005959"/>
    </source>
</evidence>
<feature type="active site" description="Proton donor/acceptor" evidence="9">
    <location>
        <position position="137"/>
    </location>
</feature>
<keyword evidence="7 9" id="KW-0511">Multifunctional enzyme</keyword>
<dbReference type="SUPFAM" id="SSF51735">
    <property type="entry name" value="NAD(P)-binding Rossmann-fold domains"/>
    <property type="match status" value="1"/>
</dbReference>
<evidence type="ECO:0000313" key="12">
    <source>
        <dbReference type="Proteomes" id="UP000238442"/>
    </source>
</evidence>
<dbReference type="FunFam" id="3.40.50.720:FF:000101">
    <property type="entry name" value="GDP-L-fucose synthase"/>
    <property type="match status" value="1"/>
</dbReference>
<dbReference type="AlphaFoldDB" id="A0A2S0HXT9"/>
<reference evidence="11 12" key="1">
    <citation type="submission" date="2018-02" db="EMBL/GenBank/DDBJ databases">
        <title>Genomic analysis of the strain RR4-38 isolated from a seawater recirculating aquaculture system.</title>
        <authorList>
            <person name="Kim Y.-S."/>
            <person name="Jang Y.H."/>
            <person name="Kim K.-H."/>
        </authorList>
    </citation>
    <scope>NUCLEOTIDE SEQUENCE [LARGE SCALE GENOMIC DNA]</scope>
    <source>
        <strain evidence="11 12">RR4-38</strain>
    </source>
</reference>
<dbReference type="EC" id="1.1.1.271" evidence="3 9"/>
<sequence length="309" mass="34781">MNKDAKIYIAGYKGMVGSAIYRLLKDRGYSNVVVRNSTDLDLREQDQVRAFFAAEKPEFVFMAAAKVGGIVANNTYRADFLYDNLMMQNNVIHESYNHGVKKLLFLASSCIYPKLAPQPIKESYLLTGPLEETNEPYAIAKIAGVKLCENYNRQYGCNFISVMPTNLYGPNDNYDLKNSHVLPALLRKFHEAKENESLYVEVWGSGTPKREFLHVDDLATACVHLMDTYNGNVSVNIGTGTDLSIEELALLIKKIVGYSGTLKWDRTKPDGTPRKLLDVSLIHSLGWKHKISLEDGINRVYNETFVTAH</sequence>
<dbReference type="OrthoDB" id="9811425at2"/>